<comment type="subcellular location">
    <subcellularLocation>
        <location evidence="1">Nucleus</location>
    </subcellularLocation>
</comment>
<dbReference type="InterPro" id="IPR011039">
    <property type="entry name" value="TFIIF_interaction"/>
</dbReference>
<dbReference type="GO" id="GO:0005674">
    <property type="term" value="C:transcription factor TFIIF complex"/>
    <property type="evidence" value="ECO:0007669"/>
    <property type="project" value="InterPro"/>
</dbReference>
<evidence type="ECO:0000259" key="8">
    <source>
        <dbReference type="Pfam" id="PF02270"/>
    </source>
</evidence>
<dbReference type="PANTHER" id="PTHR10445:SF0">
    <property type="entry name" value="GENERAL TRANSCRIPTION FACTOR IIF SUBUNIT 2"/>
    <property type="match status" value="1"/>
</dbReference>
<evidence type="ECO:0000256" key="3">
    <source>
        <dbReference type="ARBA" id="ARBA00023015"/>
    </source>
</evidence>
<dbReference type="Gene3D" id="1.10.10.10">
    <property type="entry name" value="Winged helix-like DNA-binding domain superfamily/Winged helix DNA-binding domain"/>
    <property type="match status" value="1"/>
</dbReference>
<dbReference type="SUPFAM" id="SSF46785">
    <property type="entry name" value="Winged helix' DNA-binding domain"/>
    <property type="match status" value="1"/>
</dbReference>
<evidence type="ECO:0000313" key="9">
    <source>
        <dbReference type="EMBL" id="CAE0042437.1"/>
    </source>
</evidence>
<dbReference type="FunFam" id="1.10.10.10:FF:000035">
    <property type="entry name" value="General transcription factor IIF subunit 2"/>
    <property type="match status" value="1"/>
</dbReference>
<dbReference type="EMBL" id="HBHW01013315">
    <property type="protein sequence ID" value="CAE0042437.1"/>
    <property type="molecule type" value="Transcribed_RNA"/>
</dbReference>
<dbReference type="InterPro" id="IPR040450">
    <property type="entry name" value="TFIIF_beta_HTH"/>
</dbReference>
<dbReference type="AlphaFoldDB" id="A0A7S2ZJU6"/>
<organism evidence="9">
    <name type="scientific">Rhodosorus marinus</name>
    <dbReference type="NCBI Taxonomy" id="101924"/>
    <lineage>
        <taxon>Eukaryota</taxon>
        <taxon>Rhodophyta</taxon>
        <taxon>Stylonematophyceae</taxon>
        <taxon>Stylonematales</taxon>
        <taxon>Stylonemataceae</taxon>
        <taxon>Rhodosorus</taxon>
    </lineage>
</organism>
<gene>
    <name evidence="9" type="ORF">RMAR00112_LOCUS10402</name>
</gene>
<feature type="domain" description="TFIIF beta subunit HTH" evidence="8">
    <location>
        <begin position="212"/>
        <end position="268"/>
    </location>
</feature>
<evidence type="ECO:0000256" key="1">
    <source>
        <dbReference type="ARBA" id="ARBA00004123"/>
    </source>
</evidence>
<evidence type="ECO:0000256" key="4">
    <source>
        <dbReference type="ARBA" id="ARBA00023125"/>
    </source>
</evidence>
<dbReference type="GO" id="GO:0006367">
    <property type="term" value="P:transcription initiation at RNA polymerase II promoter"/>
    <property type="evidence" value="ECO:0007669"/>
    <property type="project" value="InterPro"/>
</dbReference>
<accession>A0A7S2ZJU6</accession>
<sequence>MKRGSDEDGYEEDDDGFGEFAAVEEGESIVGKRTGDVDFSSYGRGLYLVKVPARIIDALKKGDEGKLRLPTAADEETGIAKGELLLGGDAAEHATSKFEVQIKPEAQDVLVFSSDRKDDDGKVKIEGKVSHQCVARPVIDSKFRSRLRQNVKSKAAAPQRKMQILNDEEYRKAEHRVVKMKTAQEIRELKYQREQKRRYVDLPEAQWKERTTTRLFQLFEKRSHWSLTDIADALDEPQQRLKALLGEACVYNKSGPHRNMYELRDEFKTVEQRKQKEDEIEARREARLAEQEKQRRLREEKEAYEKQFRDK</sequence>
<proteinExistence type="inferred from homology"/>
<dbReference type="InterPro" id="IPR036390">
    <property type="entry name" value="WH_DNA-bd_sf"/>
</dbReference>
<evidence type="ECO:0000256" key="6">
    <source>
        <dbReference type="ARBA" id="ARBA00023242"/>
    </source>
</evidence>
<evidence type="ECO:0000256" key="2">
    <source>
        <dbReference type="ARBA" id="ARBA00009543"/>
    </source>
</evidence>
<feature type="region of interest" description="Disordered" evidence="7">
    <location>
        <begin position="290"/>
        <end position="311"/>
    </location>
</feature>
<keyword evidence="4" id="KW-0238">DNA-binding</keyword>
<dbReference type="Pfam" id="PF02270">
    <property type="entry name" value="TFIIF_beta"/>
    <property type="match status" value="1"/>
</dbReference>
<reference evidence="9" key="1">
    <citation type="submission" date="2021-01" db="EMBL/GenBank/DDBJ databases">
        <authorList>
            <person name="Corre E."/>
            <person name="Pelletier E."/>
            <person name="Niang G."/>
            <person name="Scheremetjew M."/>
            <person name="Finn R."/>
            <person name="Kale V."/>
            <person name="Holt S."/>
            <person name="Cochrane G."/>
            <person name="Meng A."/>
            <person name="Brown T."/>
            <person name="Cohen L."/>
        </authorList>
    </citation>
    <scope>NUCLEOTIDE SEQUENCE</scope>
    <source>
        <strain evidence="9">CCMP 769</strain>
    </source>
</reference>
<dbReference type="GO" id="GO:0003677">
    <property type="term" value="F:DNA binding"/>
    <property type="evidence" value="ECO:0007669"/>
    <property type="project" value="UniProtKB-KW"/>
</dbReference>
<keyword evidence="3" id="KW-0805">Transcription regulation</keyword>
<dbReference type="PANTHER" id="PTHR10445">
    <property type="entry name" value="GENERAL TRANSCRIPTION FACTOR IIF SUBUNIT 2"/>
    <property type="match status" value="1"/>
</dbReference>
<evidence type="ECO:0000256" key="5">
    <source>
        <dbReference type="ARBA" id="ARBA00023163"/>
    </source>
</evidence>
<keyword evidence="6" id="KW-0539">Nucleus</keyword>
<keyword evidence="5" id="KW-0804">Transcription</keyword>
<name>A0A7S2ZJU6_9RHOD</name>
<evidence type="ECO:0000256" key="7">
    <source>
        <dbReference type="SAM" id="MobiDB-lite"/>
    </source>
</evidence>
<dbReference type="SUPFAM" id="SSF50916">
    <property type="entry name" value="Rap30/74 interaction domains"/>
    <property type="match status" value="1"/>
</dbReference>
<dbReference type="InterPro" id="IPR003196">
    <property type="entry name" value="TFIIF_beta"/>
</dbReference>
<comment type="similarity">
    <text evidence="2">Belongs to the TFIIF beta subunit family.</text>
</comment>
<dbReference type="InterPro" id="IPR036388">
    <property type="entry name" value="WH-like_DNA-bd_sf"/>
</dbReference>
<protein>
    <recommendedName>
        <fullName evidence="8">TFIIF beta subunit HTH domain-containing protein</fullName>
    </recommendedName>
</protein>